<proteinExistence type="predicted"/>
<keyword evidence="1" id="KW-0472">Membrane</keyword>
<keyword evidence="1" id="KW-0812">Transmembrane</keyword>
<protein>
    <submittedName>
        <fullName evidence="2">Unannotated protein</fullName>
    </submittedName>
</protein>
<feature type="transmembrane region" description="Helical" evidence="1">
    <location>
        <begin position="7"/>
        <end position="30"/>
    </location>
</feature>
<dbReference type="EMBL" id="CAFBMB010000014">
    <property type="protein sequence ID" value="CAB4890684.1"/>
    <property type="molecule type" value="Genomic_DNA"/>
</dbReference>
<keyword evidence="1" id="KW-1133">Transmembrane helix</keyword>
<feature type="transmembrane region" description="Helical" evidence="1">
    <location>
        <begin position="50"/>
        <end position="74"/>
    </location>
</feature>
<gene>
    <name evidence="2" type="ORF">UFOPK3516_00342</name>
</gene>
<feature type="transmembrane region" description="Helical" evidence="1">
    <location>
        <begin position="86"/>
        <end position="108"/>
    </location>
</feature>
<reference evidence="2" key="1">
    <citation type="submission" date="2020-05" db="EMBL/GenBank/DDBJ databases">
        <authorList>
            <person name="Chiriac C."/>
            <person name="Salcher M."/>
            <person name="Ghai R."/>
            <person name="Kavagutti S V."/>
        </authorList>
    </citation>
    <scope>NUCLEOTIDE SEQUENCE</scope>
</reference>
<accession>A0A6J7FAR3</accession>
<feature type="transmembrane region" description="Helical" evidence="1">
    <location>
        <begin position="120"/>
        <end position="141"/>
    </location>
</feature>
<dbReference type="AlphaFoldDB" id="A0A6J7FAR3"/>
<name>A0A6J7FAR3_9ZZZZ</name>
<evidence type="ECO:0000313" key="2">
    <source>
        <dbReference type="EMBL" id="CAB4890684.1"/>
    </source>
</evidence>
<evidence type="ECO:0000256" key="1">
    <source>
        <dbReference type="SAM" id="Phobius"/>
    </source>
</evidence>
<organism evidence="2">
    <name type="scientific">freshwater metagenome</name>
    <dbReference type="NCBI Taxonomy" id="449393"/>
    <lineage>
        <taxon>unclassified sequences</taxon>
        <taxon>metagenomes</taxon>
        <taxon>ecological metagenomes</taxon>
    </lineage>
</organism>
<feature type="transmembrane region" description="Helical" evidence="1">
    <location>
        <begin position="161"/>
        <end position="181"/>
    </location>
</feature>
<sequence>MFPGVGFIVTFAVISGLKIFYDVNPSYALFPGQNTSPSWDSFSVAMESQVHWQCVAMLIPAILVVSIPFIYRRWRWRSKTTRNTRVRLLVSIAGCGVLVAGLLSVPAINNHHDSLFFDFWRYWTAVPFFLLILLVASARAVPLRERLPSVTPRAMRLTSPVAVVMAGLLACGILVSQGAWLKANEFALVAADGPVAVSPREKVVQSCRDLKQRANAQNVYIALSENDPFLAYGCYALAGINVVNPAEDERRTWLQAYLRQQGMVGITNRPEG</sequence>